<gene>
    <name evidence="3" type="ORF">CFRA_07060</name>
</gene>
<dbReference type="EMBL" id="CP009247">
    <property type="protein sequence ID" value="APT89051.1"/>
    <property type="molecule type" value="Genomic_DNA"/>
</dbReference>
<evidence type="ECO:0000313" key="4">
    <source>
        <dbReference type="Proteomes" id="UP000185434"/>
    </source>
</evidence>
<dbReference type="Pfam" id="PF12804">
    <property type="entry name" value="NTP_transf_3"/>
    <property type="match status" value="1"/>
</dbReference>
<dbReference type="InterPro" id="IPR025877">
    <property type="entry name" value="MobA-like_NTP_Trfase"/>
</dbReference>
<accession>A0A1L7CTA9</accession>
<proteinExistence type="predicted"/>
<dbReference type="PANTHER" id="PTHR19136">
    <property type="entry name" value="MOLYBDENUM COFACTOR GUANYLYLTRANSFERASE"/>
    <property type="match status" value="1"/>
</dbReference>
<dbReference type="Gene3D" id="3.90.550.10">
    <property type="entry name" value="Spore Coat Polysaccharide Biosynthesis Protein SpsA, Chain A"/>
    <property type="match status" value="1"/>
</dbReference>
<evidence type="ECO:0000256" key="1">
    <source>
        <dbReference type="ARBA" id="ARBA00022679"/>
    </source>
</evidence>
<evidence type="ECO:0000313" key="3">
    <source>
        <dbReference type="EMBL" id="APT89051.1"/>
    </source>
</evidence>
<dbReference type="KEGG" id="cfk:CFRA_07060"/>
<name>A0A1L7CTA9_9CORY</name>
<keyword evidence="1" id="KW-0808">Transferase</keyword>
<reference evidence="3 4" key="1">
    <citation type="submission" date="2014-08" db="EMBL/GenBank/DDBJ databases">
        <title>Complete genome sequence of Corynebacterium frankenforstense ST18(T) (=DSM 45800(T)), isolated from raw cow milk.</title>
        <authorList>
            <person name="Ruckert C."/>
            <person name="Albersmeier A."/>
            <person name="Winkler A."/>
            <person name="Lipski A."/>
            <person name="Kalinowski J."/>
        </authorList>
    </citation>
    <scope>NUCLEOTIDE SEQUENCE [LARGE SCALE GENOMIC DNA]</scope>
    <source>
        <strain evidence="3 4">ST18</strain>
    </source>
</reference>
<protein>
    <recommendedName>
        <fullName evidence="2">MobA-like NTP transferase domain-containing protein</fullName>
    </recommendedName>
</protein>
<sequence>MHAIVLAGGQGKRMGNVDKALVRVGGVRLIDAVLRQLPGPEIVTVVSPSEILDLPEGIRQVSEKPAGGGPVAGIAAAFDATCRYTMVLTVDAPHAPALIAPLYRTLERAKDADVAVVESDDGQLQHLCQLWRTPALRKALDGVAATHGGARDVAARELIADVEMIKMPGTGEEKDYDTVEELSALGEVQVPEQDY</sequence>
<dbReference type="OrthoDB" id="4408226at2"/>
<dbReference type="InterPro" id="IPR029044">
    <property type="entry name" value="Nucleotide-diphossugar_trans"/>
</dbReference>
<dbReference type="AlphaFoldDB" id="A0A1L7CTA9"/>
<dbReference type="GO" id="GO:0016779">
    <property type="term" value="F:nucleotidyltransferase activity"/>
    <property type="evidence" value="ECO:0007669"/>
    <property type="project" value="TreeGrafter"/>
</dbReference>
<feature type="domain" description="MobA-like NTP transferase" evidence="2">
    <location>
        <begin position="3"/>
        <end position="155"/>
    </location>
</feature>
<organism evidence="3 4">
    <name type="scientific">Corynebacterium frankenforstense DSM 45800</name>
    <dbReference type="NCBI Taxonomy" id="1437875"/>
    <lineage>
        <taxon>Bacteria</taxon>
        <taxon>Bacillati</taxon>
        <taxon>Actinomycetota</taxon>
        <taxon>Actinomycetes</taxon>
        <taxon>Mycobacteriales</taxon>
        <taxon>Corynebacteriaceae</taxon>
        <taxon>Corynebacterium</taxon>
    </lineage>
</organism>
<dbReference type="Proteomes" id="UP000185434">
    <property type="component" value="Chromosome"/>
</dbReference>
<dbReference type="SUPFAM" id="SSF53448">
    <property type="entry name" value="Nucleotide-diphospho-sugar transferases"/>
    <property type="match status" value="1"/>
</dbReference>
<dbReference type="STRING" id="1437875.CFRA_07060"/>
<keyword evidence="4" id="KW-1185">Reference proteome</keyword>
<evidence type="ECO:0000259" key="2">
    <source>
        <dbReference type="Pfam" id="PF12804"/>
    </source>
</evidence>
<dbReference type="PANTHER" id="PTHR19136:SF81">
    <property type="entry name" value="MOLYBDENUM COFACTOR GUANYLYLTRANSFERASE"/>
    <property type="match status" value="1"/>
</dbReference>